<dbReference type="EMBL" id="UGSC01000001">
    <property type="protein sequence ID" value="SUA62765.1"/>
    <property type="molecule type" value="Genomic_DNA"/>
</dbReference>
<dbReference type="GO" id="GO:0005829">
    <property type="term" value="C:cytosol"/>
    <property type="evidence" value="ECO:0007669"/>
    <property type="project" value="TreeGrafter"/>
</dbReference>
<dbReference type="NCBIfam" id="TIGR01484">
    <property type="entry name" value="HAD-SF-IIB"/>
    <property type="match status" value="1"/>
</dbReference>
<gene>
    <name evidence="1" type="ORF">NCTC10343_00440</name>
</gene>
<sequence length="255" mass="28404">MHFVFDLDGTICFKGQCVSDKIAGCLEQLTQAGHEVIFASARPIRDMLPVLPERFHNYTLIGGNGSMISQKGSVKYVESFLPEVKNALLTLLEEHQATYLIDSEWDYAYTGAVDHPILNNVDVSKLAQKLPLASLKSIVKILILTADDMEGLAAKLLPLGVVIHQHRNEQVLDISPQNIHKWNALQKLGVQPRQFIAFGNDANDIPMFKEAHHAVMIHHHAELAAYATESIPNEGENQEERIIAKIRELAETVTV</sequence>
<dbReference type="GO" id="GO:0016791">
    <property type="term" value="F:phosphatase activity"/>
    <property type="evidence" value="ECO:0007669"/>
    <property type="project" value="UniProtKB-ARBA"/>
</dbReference>
<evidence type="ECO:0000313" key="1">
    <source>
        <dbReference type="EMBL" id="SUA62765.1"/>
    </source>
</evidence>
<dbReference type="Gene3D" id="3.40.50.1000">
    <property type="entry name" value="HAD superfamily/HAD-like"/>
    <property type="match status" value="1"/>
</dbReference>
<dbReference type="InterPro" id="IPR006379">
    <property type="entry name" value="HAD-SF_hydro_IIB"/>
</dbReference>
<dbReference type="Pfam" id="PF08282">
    <property type="entry name" value="Hydrolase_3"/>
    <property type="match status" value="1"/>
</dbReference>
<dbReference type="PANTHER" id="PTHR10000:SF53">
    <property type="entry name" value="5-AMINO-6-(5-PHOSPHO-D-RIBITYLAMINO)URACIL PHOSPHATASE YBJI-RELATED"/>
    <property type="match status" value="1"/>
</dbReference>
<reference evidence="1 2" key="1">
    <citation type="submission" date="2018-06" db="EMBL/GenBank/DDBJ databases">
        <authorList>
            <consortium name="Pathogen Informatics"/>
            <person name="Doyle S."/>
        </authorList>
    </citation>
    <scope>NUCLEOTIDE SEQUENCE [LARGE SCALE GENOMIC DNA]</scope>
    <source>
        <strain evidence="1 2">NCTC10343</strain>
    </source>
</reference>
<dbReference type="InterPro" id="IPR023214">
    <property type="entry name" value="HAD_sf"/>
</dbReference>
<dbReference type="SUPFAM" id="SSF56784">
    <property type="entry name" value="HAD-like"/>
    <property type="match status" value="1"/>
</dbReference>
<protein>
    <submittedName>
        <fullName evidence="1">HAD-superfamily hydrolase</fullName>
    </submittedName>
</protein>
<proteinExistence type="predicted"/>
<name>A0A378XR42_PAEPO</name>
<keyword evidence="1" id="KW-0378">Hydrolase</keyword>
<dbReference type="AlphaFoldDB" id="A0A378XR42"/>
<accession>A0A378XR42</accession>
<dbReference type="Gene3D" id="3.30.1240.10">
    <property type="match status" value="1"/>
</dbReference>
<dbReference type="GO" id="GO:0000287">
    <property type="term" value="F:magnesium ion binding"/>
    <property type="evidence" value="ECO:0007669"/>
    <property type="project" value="TreeGrafter"/>
</dbReference>
<evidence type="ECO:0000313" key="2">
    <source>
        <dbReference type="Proteomes" id="UP000254400"/>
    </source>
</evidence>
<dbReference type="InterPro" id="IPR036412">
    <property type="entry name" value="HAD-like_sf"/>
</dbReference>
<dbReference type="PANTHER" id="PTHR10000">
    <property type="entry name" value="PHOSPHOSERINE PHOSPHATASE"/>
    <property type="match status" value="1"/>
</dbReference>
<dbReference type="Proteomes" id="UP000254400">
    <property type="component" value="Unassembled WGS sequence"/>
</dbReference>
<dbReference type="RefSeq" id="WP_019685939.1">
    <property type="nucleotide sequence ID" value="NZ_CP036496.1"/>
</dbReference>
<dbReference type="GeneID" id="93349259"/>
<organism evidence="1 2">
    <name type="scientific">Paenibacillus polymyxa</name>
    <name type="common">Bacillus polymyxa</name>
    <dbReference type="NCBI Taxonomy" id="1406"/>
    <lineage>
        <taxon>Bacteria</taxon>
        <taxon>Bacillati</taxon>
        <taxon>Bacillota</taxon>
        <taxon>Bacilli</taxon>
        <taxon>Bacillales</taxon>
        <taxon>Paenibacillaceae</taxon>
        <taxon>Paenibacillus</taxon>
    </lineage>
</organism>